<feature type="repeat" description="WD" evidence="3">
    <location>
        <begin position="988"/>
        <end position="1032"/>
    </location>
</feature>
<dbReference type="InterPro" id="IPR020472">
    <property type="entry name" value="WD40_PAC1"/>
</dbReference>
<feature type="repeat" description="WD" evidence="3">
    <location>
        <begin position="1033"/>
        <end position="1074"/>
    </location>
</feature>
<feature type="repeat" description="WD" evidence="3">
    <location>
        <begin position="864"/>
        <end position="905"/>
    </location>
</feature>
<feature type="repeat" description="WD" evidence="3">
    <location>
        <begin position="625"/>
        <end position="656"/>
    </location>
</feature>
<dbReference type="EMBL" id="BNBT01000214">
    <property type="protein sequence ID" value="GHE96232.1"/>
    <property type="molecule type" value="Genomic_DNA"/>
</dbReference>
<dbReference type="Proteomes" id="UP000608024">
    <property type="component" value="Unassembled WGS sequence"/>
</dbReference>
<dbReference type="PROSITE" id="PS00678">
    <property type="entry name" value="WD_REPEATS_1"/>
    <property type="match status" value="6"/>
</dbReference>
<keyword evidence="6" id="KW-1185">Reference proteome</keyword>
<dbReference type="InterPro" id="IPR027417">
    <property type="entry name" value="P-loop_NTPase"/>
</dbReference>
<evidence type="ECO:0000313" key="6">
    <source>
        <dbReference type="Proteomes" id="UP000608024"/>
    </source>
</evidence>
<accession>A0A919AAY6</accession>
<gene>
    <name evidence="5" type="ORF">GCM10018785_71510</name>
</gene>
<feature type="repeat" description="WD" evidence="3">
    <location>
        <begin position="657"/>
        <end position="698"/>
    </location>
</feature>
<feature type="repeat" description="WD" evidence="3">
    <location>
        <begin position="573"/>
        <end position="614"/>
    </location>
</feature>
<dbReference type="Pfam" id="PF20703">
    <property type="entry name" value="nSTAND1"/>
    <property type="match status" value="1"/>
</dbReference>
<dbReference type="InterPro" id="IPR015943">
    <property type="entry name" value="WD40/YVTN_repeat-like_dom_sf"/>
</dbReference>
<dbReference type="Gene3D" id="3.40.50.300">
    <property type="entry name" value="P-loop containing nucleotide triphosphate hydrolases"/>
    <property type="match status" value="1"/>
</dbReference>
<dbReference type="Pfam" id="PF00400">
    <property type="entry name" value="WD40"/>
    <property type="match status" value="15"/>
</dbReference>
<protein>
    <recommendedName>
        <fullName evidence="4">Novel STAND NTPase 1 domain-containing protein</fullName>
    </recommendedName>
</protein>
<dbReference type="SUPFAM" id="SSF82171">
    <property type="entry name" value="DPP6 N-terminal domain-like"/>
    <property type="match status" value="1"/>
</dbReference>
<evidence type="ECO:0000313" key="5">
    <source>
        <dbReference type="EMBL" id="GHE96232.1"/>
    </source>
</evidence>
<feature type="repeat" description="WD" evidence="3">
    <location>
        <begin position="699"/>
        <end position="740"/>
    </location>
</feature>
<dbReference type="InterPro" id="IPR036322">
    <property type="entry name" value="WD40_repeat_dom_sf"/>
</dbReference>
<dbReference type="PANTHER" id="PTHR44129">
    <property type="entry name" value="WD REPEAT-CONTAINING PROTEIN POP1"/>
    <property type="match status" value="1"/>
</dbReference>
<dbReference type="SMART" id="SM00320">
    <property type="entry name" value="WD40"/>
    <property type="match status" value="15"/>
</dbReference>
<dbReference type="InterPro" id="IPR001680">
    <property type="entry name" value="WD40_rpt"/>
</dbReference>
<feature type="repeat" description="WD" evidence="3">
    <location>
        <begin position="947"/>
        <end position="987"/>
    </location>
</feature>
<dbReference type="SUPFAM" id="SSF52540">
    <property type="entry name" value="P-loop containing nucleoside triphosphate hydrolases"/>
    <property type="match status" value="1"/>
</dbReference>
<dbReference type="PROSITE" id="PS50294">
    <property type="entry name" value="WD_REPEATS_REGION"/>
    <property type="match status" value="10"/>
</dbReference>
<dbReference type="PROSITE" id="PS50082">
    <property type="entry name" value="WD_REPEATS_2"/>
    <property type="match status" value="14"/>
</dbReference>
<keyword evidence="1 3" id="KW-0853">WD repeat</keyword>
<evidence type="ECO:0000256" key="1">
    <source>
        <dbReference type="ARBA" id="ARBA00022574"/>
    </source>
</evidence>
<dbReference type="InterPro" id="IPR049052">
    <property type="entry name" value="nSTAND1"/>
</dbReference>
<proteinExistence type="predicted"/>
<evidence type="ECO:0000256" key="2">
    <source>
        <dbReference type="ARBA" id="ARBA00022737"/>
    </source>
</evidence>
<feature type="repeat" description="WD" evidence="3">
    <location>
        <begin position="1117"/>
        <end position="1151"/>
    </location>
</feature>
<name>A0A919AAY6_9ACTN</name>
<dbReference type="AlphaFoldDB" id="A0A919AAY6"/>
<reference evidence="5" key="1">
    <citation type="journal article" date="2014" name="Int. J. Syst. Evol. Microbiol.">
        <title>Complete genome sequence of Corynebacterium casei LMG S-19264T (=DSM 44701T), isolated from a smear-ripened cheese.</title>
        <authorList>
            <consortium name="US DOE Joint Genome Institute (JGI-PGF)"/>
            <person name="Walter F."/>
            <person name="Albersmeier A."/>
            <person name="Kalinowski J."/>
            <person name="Ruckert C."/>
        </authorList>
    </citation>
    <scope>NUCLEOTIDE SEQUENCE</scope>
    <source>
        <strain evidence="5">JCM 4784</strain>
    </source>
</reference>
<dbReference type="PRINTS" id="PR00320">
    <property type="entry name" value="GPROTEINBRPT"/>
</dbReference>
<keyword evidence="2" id="KW-0677">Repeat</keyword>
<dbReference type="InterPro" id="IPR050349">
    <property type="entry name" value="WD_LIS1/nudF_dynein_reg"/>
</dbReference>
<reference evidence="5" key="2">
    <citation type="submission" date="2020-09" db="EMBL/GenBank/DDBJ databases">
        <authorList>
            <person name="Sun Q."/>
            <person name="Ohkuma M."/>
        </authorList>
    </citation>
    <scope>NUCLEOTIDE SEQUENCE</scope>
    <source>
        <strain evidence="5">JCM 4784</strain>
    </source>
</reference>
<dbReference type="Gene3D" id="2.130.10.10">
    <property type="entry name" value="YVTN repeat-like/Quinoprotein amine dehydrogenase"/>
    <property type="match status" value="5"/>
</dbReference>
<dbReference type="SUPFAM" id="SSF50978">
    <property type="entry name" value="WD40 repeat-like"/>
    <property type="match status" value="2"/>
</dbReference>
<feature type="domain" description="Novel STAND NTPase 1" evidence="4">
    <location>
        <begin position="66"/>
        <end position="425"/>
    </location>
</feature>
<comment type="caution">
    <text evidence="5">The sequence shown here is derived from an EMBL/GenBank/DDBJ whole genome shotgun (WGS) entry which is preliminary data.</text>
</comment>
<feature type="repeat" description="WD" evidence="3">
    <location>
        <begin position="833"/>
        <end position="863"/>
    </location>
</feature>
<feature type="repeat" description="WD" evidence="3">
    <location>
        <begin position="783"/>
        <end position="824"/>
    </location>
</feature>
<sequence>MALQVEYSAAALSFAARGEQLPSLAVTLAYVTACGGDVEQWKHRWQQAQNDVGQSFMEPADASDAPYRGLARFEPSDCDRFFGRTRLTDELTEMARTHRITVVLGPSGSGKSSLLRAGLIPRLQATTDPALRPAAIRILTPGLRPAREHRERFVPAVGEGETWLVVDQFEEAFTMCQDEQERQVFIGLLMRAQEPGSRIRVVLGVRADFYARCLEHEDLAIVLAKASLPVGPMTPSELRETIIKPAAAAGLIVERQLTAHLIQEAGGQPGSLPLMSHALLETWRHRRGRTLTLETYEATGGLHSAISQTAETLYNQLTAPQKEVSRRLLLRLITPGAGAPDTRRTVPRSELGLPEPSGEAHHILERLSRARLITLTEDSVDLAHEALIAGWPRLQSWIEESRERLRCHRQLTEAARTWQELDQDPGALYRGTRLATTQEHFPQPHHHPELTSIERTFLTASITTREKEQQAELRNTRRLRRFAGAVSVLLVLALTAGVLAWQQSQTSNRARDRALEAQRIAQSRQLAARSDALLTSDPDLGSLLAIHAYRTAPTPEAASSLYSAAGLPLRHRITGYADEVSSVVFSPDGRTLATGGDEGTVRLWNTANGKAYASITAAAGMDGHVAFSPDSKTVASGDAASVVRLWDVASGEPRSALTGHTEGLEDLAFSPDGQVLATGGGDGKVILWNVAKGTDREVLVGHTGSVTGLVFSSDGRALATGDDEGKVLLWDVATGKRRAALAGHTDAIQKLAFSPDGNLLATGGADSTARLWDTGTRKRPTILTGHRDDVTSLVFSPDGRTLATGDADNTVRLWDAASGKARTNITERADKAAFNPDGRTMATGDLTGVVRLWDTASGKVRETIPGHTDMILDLAFSPDGQTLATGSADETVGLWDVTTRSKRTVLTGRPTDDTTAISPDAQTLASARDDGTVRLWDAASGKHRVSLAGHAGDVRAVVFSRKGRMLATADEDSVRLWDVASGEQRGALIGHTSGVRVVAFSPDGQTLATASRYGDESTVHLWDAASGQHRASLTGHTGEVHAVTFSPDGNTLATSADDETVRLWDTDHTQSKDTLTGLPGPVALLAFSPDGRTLATGAFDKTLRLWNTASGKQRASLTGHTGDVTAVAFSPDGRTVATTADDQSLRLWDTELGIPRTTYPIHSAEATAVAFHPDGRTLSVAGEGKTQHWRTDLPTLAQSVRKICNAIHRDLTRTERATYLPESPARPVCTT</sequence>
<dbReference type="RefSeq" id="WP_190140364.1">
    <property type="nucleotide sequence ID" value="NZ_BNBT01000214.1"/>
</dbReference>
<organism evidence="5 6">
    <name type="scientific">Streptomyces longispororuber</name>
    <dbReference type="NCBI Taxonomy" id="68230"/>
    <lineage>
        <taxon>Bacteria</taxon>
        <taxon>Bacillati</taxon>
        <taxon>Actinomycetota</taxon>
        <taxon>Actinomycetes</taxon>
        <taxon>Kitasatosporales</taxon>
        <taxon>Streptomycetaceae</taxon>
        <taxon>Streptomyces</taxon>
    </lineage>
</organism>
<feature type="repeat" description="WD" evidence="3">
    <location>
        <begin position="916"/>
        <end position="946"/>
    </location>
</feature>
<evidence type="ECO:0000256" key="3">
    <source>
        <dbReference type="PROSITE-ProRule" id="PRU00221"/>
    </source>
</evidence>
<feature type="repeat" description="WD" evidence="3">
    <location>
        <begin position="741"/>
        <end position="782"/>
    </location>
</feature>
<evidence type="ECO:0000259" key="4">
    <source>
        <dbReference type="Pfam" id="PF20703"/>
    </source>
</evidence>
<dbReference type="CDD" id="cd00200">
    <property type="entry name" value="WD40"/>
    <property type="match status" value="2"/>
</dbReference>
<feature type="repeat" description="WD" evidence="3">
    <location>
        <begin position="1075"/>
        <end position="1116"/>
    </location>
</feature>
<dbReference type="InterPro" id="IPR019775">
    <property type="entry name" value="WD40_repeat_CS"/>
</dbReference>